<dbReference type="NCBIfam" id="NF041238">
    <property type="entry name" value="AhpD_rel_CFYUT"/>
    <property type="match status" value="1"/>
</dbReference>
<dbReference type="InterPro" id="IPR029032">
    <property type="entry name" value="AhpD-like"/>
</dbReference>
<name>A0A382SUT0_9ZZZZ</name>
<gene>
    <name evidence="1" type="ORF">METZ01_LOCUS366166</name>
</gene>
<reference evidence="1" key="1">
    <citation type="submission" date="2018-05" db="EMBL/GenBank/DDBJ databases">
        <authorList>
            <person name="Lanie J.A."/>
            <person name="Ng W.-L."/>
            <person name="Kazmierczak K.M."/>
            <person name="Andrzejewski T.M."/>
            <person name="Davidsen T.M."/>
            <person name="Wayne K.J."/>
            <person name="Tettelin H."/>
            <person name="Glass J.I."/>
            <person name="Rusch D."/>
            <person name="Podicherti R."/>
            <person name="Tsui H.-C.T."/>
            <person name="Winkler M.E."/>
        </authorList>
    </citation>
    <scope>NUCLEOTIDE SEQUENCE</scope>
</reference>
<protein>
    <submittedName>
        <fullName evidence="1">Uncharacterized protein</fullName>
    </submittedName>
</protein>
<feature type="non-terminal residue" evidence="1">
    <location>
        <position position="233"/>
    </location>
</feature>
<sequence>MSIYADSAYPVREDVAVIHTHQFEQLGSPGTWGTAAQRIAIVSEAREAGYETGVLEKPDDPSAMPDIGLSAVVRRVVHRLAVSPKDLDQDFYDQAIQEGLSDVEYVELVGLIARFTCFDVFARGIGVPLRPLPAPQSGQPTRDRPSTAVLEKAWVPTIPVGPDGGDFGLALFGPWQPYIMRGLSLVPDEYRAHHDLEEVQYMPSAHFMEFDYQHHAGLSRPQVEIVASRVSAL</sequence>
<proteinExistence type="predicted"/>
<dbReference type="EMBL" id="UINC01131544">
    <property type="protein sequence ID" value="SVD13312.1"/>
    <property type="molecule type" value="Genomic_DNA"/>
</dbReference>
<dbReference type="AlphaFoldDB" id="A0A382SUT0"/>
<dbReference type="SUPFAM" id="SSF69118">
    <property type="entry name" value="AhpD-like"/>
    <property type="match status" value="1"/>
</dbReference>
<organism evidence="1">
    <name type="scientific">marine metagenome</name>
    <dbReference type="NCBI Taxonomy" id="408172"/>
    <lineage>
        <taxon>unclassified sequences</taxon>
        <taxon>metagenomes</taxon>
        <taxon>ecological metagenomes</taxon>
    </lineage>
</organism>
<accession>A0A382SUT0</accession>
<dbReference type="Gene3D" id="1.20.1290.10">
    <property type="entry name" value="AhpD-like"/>
    <property type="match status" value="1"/>
</dbReference>
<evidence type="ECO:0000313" key="1">
    <source>
        <dbReference type="EMBL" id="SVD13312.1"/>
    </source>
</evidence>